<dbReference type="RefSeq" id="XP_003679062.1">
    <property type="nucleotide sequence ID" value="XM_003679014.1"/>
</dbReference>
<evidence type="ECO:0000256" key="1">
    <source>
        <dbReference type="ARBA" id="ARBA00004123"/>
    </source>
</evidence>
<feature type="domain" description="BZIP" evidence="6">
    <location>
        <begin position="96"/>
        <end position="148"/>
    </location>
</feature>
<keyword evidence="2" id="KW-0805">Transcription regulation</keyword>
<dbReference type="InterPro" id="IPR050936">
    <property type="entry name" value="AP-1-like"/>
</dbReference>
<dbReference type="AlphaFoldDB" id="G8ZMK7"/>
<dbReference type="InterPro" id="IPR046347">
    <property type="entry name" value="bZIP_sf"/>
</dbReference>
<dbReference type="Gene3D" id="1.20.5.170">
    <property type="match status" value="1"/>
</dbReference>
<gene>
    <name evidence="7" type="primary">TDEL0A05190</name>
    <name evidence="7" type="ORF">TDEL_0A05190</name>
</gene>
<dbReference type="eggNOG" id="ENOG502S4CX">
    <property type="taxonomic scope" value="Eukaryota"/>
</dbReference>
<evidence type="ECO:0000313" key="7">
    <source>
        <dbReference type="EMBL" id="CCE89851.1"/>
    </source>
</evidence>
<dbReference type="OrthoDB" id="4940293at2759"/>
<evidence type="ECO:0000313" key="8">
    <source>
        <dbReference type="Proteomes" id="UP000005627"/>
    </source>
</evidence>
<feature type="compositionally biased region" description="Basic and acidic residues" evidence="5">
    <location>
        <begin position="72"/>
        <end position="100"/>
    </location>
</feature>
<dbReference type="CDD" id="cd14688">
    <property type="entry name" value="bZIP_YAP"/>
    <property type="match status" value="1"/>
</dbReference>
<reference evidence="7 8" key="1">
    <citation type="journal article" date="2011" name="Proc. Natl. Acad. Sci. U.S.A.">
        <title>Evolutionary erosion of yeast sex chromosomes by mating-type switching accidents.</title>
        <authorList>
            <person name="Gordon J.L."/>
            <person name="Armisen D."/>
            <person name="Proux-Wera E."/>
            <person name="Oheigeartaigh S.S."/>
            <person name="Byrne K.P."/>
            <person name="Wolfe K.H."/>
        </authorList>
    </citation>
    <scope>NUCLEOTIDE SEQUENCE [LARGE SCALE GENOMIC DNA]</scope>
    <source>
        <strain evidence="8">ATCC 10662 / CBS 1146 / NBRC 0425 / NCYC 2629 / NRRL Y-866</strain>
    </source>
</reference>
<dbReference type="PANTHER" id="PTHR40621:SF8">
    <property type="entry name" value="AP-1-LIKE TRANSCRIPTION FACTOR YAP3"/>
    <property type="match status" value="1"/>
</dbReference>
<feature type="region of interest" description="Disordered" evidence="5">
    <location>
        <begin position="63"/>
        <end position="115"/>
    </location>
</feature>
<dbReference type="STRING" id="1076872.G8ZMK7"/>
<evidence type="ECO:0000259" key="6">
    <source>
        <dbReference type="PROSITE" id="PS50217"/>
    </source>
</evidence>
<name>G8ZMK7_TORDE</name>
<dbReference type="SMART" id="SM00338">
    <property type="entry name" value="BRLZ"/>
    <property type="match status" value="1"/>
</dbReference>
<comment type="subcellular location">
    <subcellularLocation>
        <location evidence="1">Nucleus</location>
    </subcellularLocation>
</comment>
<dbReference type="PROSITE" id="PS50217">
    <property type="entry name" value="BZIP"/>
    <property type="match status" value="1"/>
</dbReference>
<dbReference type="PROSITE" id="PS00036">
    <property type="entry name" value="BZIP_BASIC"/>
    <property type="match status" value="1"/>
</dbReference>
<evidence type="ECO:0000256" key="2">
    <source>
        <dbReference type="ARBA" id="ARBA00023015"/>
    </source>
</evidence>
<dbReference type="GO" id="GO:0000976">
    <property type="term" value="F:transcription cis-regulatory region binding"/>
    <property type="evidence" value="ECO:0007669"/>
    <property type="project" value="InterPro"/>
</dbReference>
<sequence>MRSSICQPEGEVDDEGHKQFGAGLNGEDLQSCELYYKTPPSDLSLQFPTFGTQDGQSIEVENDLMHGFPLELRSREASDDTSKSNPDDSKSTPDEKDAKERKKAQNRAAQKAFRERREAKLKELEEKLKESEANRKELTDELEALKRQQVVANNEKILLHDRQHFEHGMSFSASVQTYSFPTQRQFYDSLTESKHGAFRNDQKRYLDDSGNEVLPLSAAWEYLHDLFQQMDFDIYLVMQSLKGSEICHGHGAAYPRALIDQAVQTATAGSNSL</sequence>
<organism evidence="7 8">
    <name type="scientific">Torulaspora delbrueckii</name>
    <name type="common">Yeast</name>
    <name type="synonym">Candida colliculosa</name>
    <dbReference type="NCBI Taxonomy" id="4950"/>
    <lineage>
        <taxon>Eukaryota</taxon>
        <taxon>Fungi</taxon>
        <taxon>Dikarya</taxon>
        <taxon>Ascomycota</taxon>
        <taxon>Saccharomycotina</taxon>
        <taxon>Saccharomycetes</taxon>
        <taxon>Saccharomycetales</taxon>
        <taxon>Saccharomycetaceae</taxon>
        <taxon>Torulaspora</taxon>
    </lineage>
</organism>
<evidence type="ECO:0000256" key="3">
    <source>
        <dbReference type="ARBA" id="ARBA00023163"/>
    </source>
</evidence>
<dbReference type="KEGG" id="tdl:TDEL_0A05190"/>
<dbReference type="InterPro" id="IPR004827">
    <property type="entry name" value="bZIP"/>
</dbReference>
<dbReference type="GO" id="GO:0001228">
    <property type="term" value="F:DNA-binding transcription activator activity, RNA polymerase II-specific"/>
    <property type="evidence" value="ECO:0007669"/>
    <property type="project" value="TreeGrafter"/>
</dbReference>
<dbReference type="EMBL" id="HE616742">
    <property type="protein sequence ID" value="CCE89851.1"/>
    <property type="molecule type" value="Genomic_DNA"/>
</dbReference>
<feature type="region of interest" description="Disordered" evidence="5">
    <location>
        <begin position="1"/>
        <end position="25"/>
    </location>
</feature>
<dbReference type="PANTHER" id="PTHR40621">
    <property type="entry name" value="TRANSCRIPTION FACTOR KAPC-RELATED"/>
    <property type="match status" value="1"/>
</dbReference>
<evidence type="ECO:0000256" key="4">
    <source>
        <dbReference type="ARBA" id="ARBA00023242"/>
    </source>
</evidence>
<dbReference type="GeneID" id="11502569"/>
<dbReference type="GO" id="GO:0090575">
    <property type="term" value="C:RNA polymerase II transcription regulator complex"/>
    <property type="evidence" value="ECO:0007669"/>
    <property type="project" value="TreeGrafter"/>
</dbReference>
<evidence type="ECO:0000256" key="5">
    <source>
        <dbReference type="SAM" id="MobiDB-lite"/>
    </source>
</evidence>
<dbReference type="HOGENOM" id="CLU_1171404_0_0_1"/>
<dbReference type="Proteomes" id="UP000005627">
    <property type="component" value="Chromosome 1"/>
</dbReference>
<protein>
    <recommendedName>
        <fullName evidence="6">BZIP domain-containing protein</fullName>
    </recommendedName>
</protein>
<keyword evidence="3" id="KW-0804">Transcription</keyword>
<accession>G8ZMK7</accession>
<keyword evidence="8" id="KW-1185">Reference proteome</keyword>
<proteinExistence type="predicted"/>
<dbReference type="InParanoid" id="G8ZMK7"/>
<dbReference type="SUPFAM" id="SSF57959">
    <property type="entry name" value="Leucine zipper domain"/>
    <property type="match status" value="1"/>
</dbReference>
<keyword evidence="4" id="KW-0539">Nucleus</keyword>